<organism evidence="1 2">
    <name type="scientific">Microvirga tunisiensis</name>
    <dbReference type="NCBI Taxonomy" id="2108360"/>
    <lineage>
        <taxon>Bacteria</taxon>
        <taxon>Pseudomonadati</taxon>
        <taxon>Pseudomonadota</taxon>
        <taxon>Alphaproteobacteria</taxon>
        <taxon>Hyphomicrobiales</taxon>
        <taxon>Methylobacteriaceae</taxon>
        <taxon>Microvirga</taxon>
    </lineage>
</organism>
<sequence>MDVVVTRAKIKPGTWRLRDRLGRPLGTITEISLSLFVIDADRSSGLYKMATANFPTLDSAMSAIATHMKGECQLSSDDG</sequence>
<evidence type="ECO:0000313" key="1">
    <source>
        <dbReference type="EMBL" id="MPR25548.1"/>
    </source>
</evidence>
<gene>
    <name evidence="1" type="ORF">FS320_09920</name>
</gene>
<reference evidence="1 2" key="1">
    <citation type="journal article" date="2019" name="Syst. Appl. Microbiol.">
        <title>Microvirga tunisiensis sp. nov., a root nodule symbiotic bacterium isolated from Lupinus micranthus and L. luteus grown in Northern Tunisia.</title>
        <authorList>
            <person name="Msaddak A."/>
            <person name="Rejili M."/>
            <person name="Duran D."/>
            <person name="Mars M."/>
            <person name="Palacios J.M."/>
            <person name="Ruiz-Argueso T."/>
            <person name="Rey L."/>
            <person name="Imperial J."/>
        </authorList>
    </citation>
    <scope>NUCLEOTIDE SEQUENCE [LARGE SCALE GENOMIC DNA]</scope>
    <source>
        <strain evidence="1 2">Lmie10</strain>
    </source>
</reference>
<protein>
    <submittedName>
        <fullName evidence="1">Uncharacterized protein</fullName>
    </submittedName>
</protein>
<name>A0A5N7MFN6_9HYPH</name>
<dbReference type="AlphaFoldDB" id="A0A5N7MFN6"/>
<keyword evidence="2" id="KW-1185">Reference proteome</keyword>
<proteinExistence type="predicted"/>
<evidence type="ECO:0000313" key="2">
    <source>
        <dbReference type="Proteomes" id="UP000403266"/>
    </source>
</evidence>
<comment type="caution">
    <text evidence="1">The sequence shown here is derived from an EMBL/GenBank/DDBJ whole genome shotgun (WGS) entry which is preliminary data.</text>
</comment>
<dbReference type="Proteomes" id="UP000403266">
    <property type="component" value="Unassembled WGS sequence"/>
</dbReference>
<accession>A0A5N7MFN6</accession>
<dbReference type="EMBL" id="VOSK01000026">
    <property type="protein sequence ID" value="MPR25548.1"/>
    <property type="molecule type" value="Genomic_DNA"/>
</dbReference>